<evidence type="ECO:0000313" key="15">
    <source>
        <dbReference type="EMBL" id="KAJ5454156.1"/>
    </source>
</evidence>
<feature type="binding site" evidence="11">
    <location>
        <position position="100"/>
    </location>
    <ligand>
        <name>FAD</name>
        <dbReference type="ChEBI" id="CHEBI:57692"/>
    </ligand>
</feature>
<dbReference type="AlphaFoldDB" id="A0AAD6C7C9"/>
<comment type="similarity">
    <text evidence="4 12">Belongs to the GMC oxidoreductase family.</text>
</comment>
<sequence length="613" mass="68196">MMFEDFKTFCQLPLDYVIVGGGTAGLAVAARLCEDPKVKVGVIEAGPSALDGEDGGAIMVPGRYGEAIGSKYDWQFETTPQPGIGGRSLKWPRGRVLGGTSALNFMAWNRGHREDYDAWARLGNEGWRWADLLPYFLRSETFHRPTATHREHYHSSYDAGYNGTDGPLHTTHIKQYDPAHQYWHETLNALGLESTLDSLAGSNCGVWNMVCTIDPQLQQRSYSASAYYAPAAKRKNLHVLTDATVLNVLIELVDGYWEATGVRVRHGEEEKDVICIREVILCAGSIQSPQLLELSGIGQRNVLEAAGIDVKVENPNVGENLQDHMMTATIFEVLPTLSSRDDILNDDILREAADRAYYASQTGPWTVLPCSVAYCPLTQVASREEQTQLHEAASNLAQETGRLQDKLLAEQFDSEKRLRGQLEYIFDLGNWSQDFHSEPGKKYGTLLQMLQYPFSRGSIHIPPRRDNLCKSTIDDKPIIDPQYYLGPGKIDQKVMALGQRMAQHISQTEPLAKIIKKQVYPPLPHESTSEQSAQEEFVSNYTVTDWHPVGTCAMGGLEGAKAGVVDDRLRVYGVRGLRVIDASIMPLQVGAHIQATVYAIAEKGADMIYEEWH</sequence>
<evidence type="ECO:0000259" key="13">
    <source>
        <dbReference type="PROSITE" id="PS00623"/>
    </source>
</evidence>
<evidence type="ECO:0000256" key="1">
    <source>
        <dbReference type="ARBA" id="ARBA00001974"/>
    </source>
</evidence>
<dbReference type="GO" id="GO:0005737">
    <property type="term" value="C:cytoplasm"/>
    <property type="evidence" value="ECO:0007669"/>
    <property type="project" value="UniProtKB-SubCell"/>
</dbReference>
<dbReference type="SUPFAM" id="SSF51905">
    <property type="entry name" value="FAD/NAD(P)-binding domain"/>
    <property type="match status" value="1"/>
</dbReference>
<dbReference type="PANTHER" id="PTHR11552">
    <property type="entry name" value="GLUCOSE-METHANOL-CHOLINE GMC OXIDOREDUCTASE"/>
    <property type="match status" value="1"/>
</dbReference>
<evidence type="ECO:0000256" key="11">
    <source>
        <dbReference type="PIRSR" id="PIRSR000137-2"/>
    </source>
</evidence>
<gene>
    <name evidence="15" type="ORF">N7458_005112</name>
</gene>
<feature type="binding site" evidence="11">
    <location>
        <position position="245"/>
    </location>
    <ligand>
        <name>FAD</name>
        <dbReference type="ChEBI" id="CHEBI:57692"/>
    </ligand>
</feature>
<dbReference type="PROSITE" id="PS00624">
    <property type="entry name" value="GMC_OXRED_2"/>
    <property type="match status" value="1"/>
</dbReference>
<evidence type="ECO:0000313" key="16">
    <source>
        <dbReference type="Proteomes" id="UP001213681"/>
    </source>
</evidence>
<evidence type="ECO:0000256" key="12">
    <source>
        <dbReference type="RuleBase" id="RU003968"/>
    </source>
</evidence>
<feature type="domain" description="Glucose-methanol-choline oxidoreductase N-terminal" evidence="13">
    <location>
        <begin position="94"/>
        <end position="117"/>
    </location>
</feature>
<evidence type="ECO:0000256" key="3">
    <source>
        <dbReference type="ARBA" id="ARBA00004496"/>
    </source>
</evidence>
<dbReference type="Gene3D" id="3.50.50.60">
    <property type="entry name" value="FAD/NAD(P)-binding domain"/>
    <property type="match status" value="1"/>
</dbReference>
<keyword evidence="16" id="KW-1185">Reference proteome</keyword>
<dbReference type="InterPro" id="IPR012132">
    <property type="entry name" value="GMC_OxRdtase"/>
</dbReference>
<accession>A0AAD6C7C9</accession>
<keyword evidence="6" id="KW-0964">Secreted</keyword>
<comment type="cofactor">
    <cofactor evidence="1 11">
        <name>FAD</name>
        <dbReference type="ChEBI" id="CHEBI:57692"/>
    </cofactor>
</comment>
<dbReference type="SUPFAM" id="SSF54373">
    <property type="entry name" value="FAD-linked reductases, C-terminal domain"/>
    <property type="match status" value="1"/>
</dbReference>
<feature type="domain" description="Glucose-methanol-choline oxidoreductase N-terminal" evidence="14">
    <location>
        <begin position="284"/>
        <end position="298"/>
    </location>
</feature>
<evidence type="ECO:0000259" key="14">
    <source>
        <dbReference type="PROSITE" id="PS00624"/>
    </source>
</evidence>
<protein>
    <recommendedName>
        <fullName evidence="13 14">Glucose-methanol-choline oxidoreductase N-terminal domain-containing protein</fullName>
    </recommendedName>
</protein>
<reference evidence="15" key="1">
    <citation type="submission" date="2022-12" db="EMBL/GenBank/DDBJ databases">
        <authorList>
            <person name="Petersen C."/>
        </authorList>
    </citation>
    <scope>NUCLEOTIDE SEQUENCE</scope>
    <source>
        <strain evidence="15">IBT 16125</strain>
    </source>
</reference>
<dbReference type="GO" id="GO:0050660">
    <property type="term" value="F:flavin adenine dinucleotide binding"/>
    <property type="evidence" value="ECO:0007669"/>
    <property type="project" value="InterPro"/>
</dbReference>
<dbReference type="Gene3D" id="3.30.560.10">
    <property type="entry name" value="Glucose Oxidase, domain 3"/>
    <property type="match status" value="1"/>
</dbReference>
<dbReference type="InterPro" id="IPR000172">
    <property type="entry name" value="GMC_OxRdtase_N"/>
</dbReference>
<dbReference type="InterPro" id="IPR036188">
    <property type="entry name" value="FAD/NAD-bd_sf"/>
</dbReference>
<feature type="binding site" evidence="11">
    <location>
        <position position="96"/>
    </location>
    <ligand>
        <name>FAD</name>
        <dbReference type="ChEBI" id="CHEBI:57692"/>
    </ligand>
</feature>
<name>A0AAD6C7C9_9EURO</name>
<feature type="binding site" evidence="11">
    <location>
        <begin position="546"/>
        <end position="547"/>
    </location>
    <ligand>
        <name>FAD</name>
        <dbReference type="ChEBI" id="CHEBI:57692"/>
    </ligand>
</feature>
<dbReference type="InterPro" id="IPR007867">
    <property type="entry name" value="GMC_OxRtase_C"/>
</dbReference>
<keyword evidence="6" id="KW-0134">Cell wall</keyword>
<dbReference type="PIRSF" id="PIRSF000137">
    <property type="entry name" value="Alcohol_oxidase"/>
    <property type="match status" value="1"/>
</dbReference>
<organism evidence="15 16">
    <name type="scientific">Penicillium daleae</name>
    <dbReference type="NCBI Taxonomy" id="63821"/>
    <lineage>
        <taxon>Eukaryota</taxon>
        <taxon>Fungi</taxon>
        <taxon>Dikarya</taxon>
        <taxon>Ascomycota</taxon>
        <taxon>Pezizomycotina</taxon>
        <taxon>Eurotiomycetes</taxon>
        <taxon>Eurotiomycetidae</taxon>
        <taxon>Eurotiales</taxon>
        <taxon>Aspergillaceae</taxon>
        <taxon>Penicillium</taxon>
    </lineage>
</organism>
<keyword evidence="5" id="KW-0963">Cytoplasm</keyword>
<feature type="active site" description="Proton acceptor" evidence="10">
    <location>
        <position position="592"/>
    </location>
</feature>
<keyword evidence="8 11" id="KW-0274">FAD</keyword>
<evidence type="ECO:0000256" key="10">
    <source>
        <dbReference type="PIRSR" id="PIRSR000137-1"/>
    </source>
</evidence>
<dbReference type="Proteomes" id="UP001213681">
    <property type="component" value="Unassembled WGS sequence"/>
</dbReference>
<evidence type="ECO:0000256" key="6">
    <source>
        <dbReference type="ARBA" id="ARBA00022512"/>
    </source>
</evidence>
<comment type="subcellular location">
    <subcellularLocation>
        <location evidence="3">Cytoplasm</location>
    </subcellularLocation>
    <subcellularLocation>
        <location evidence="2">Secreted</location>
        <location evidence="2">Cell wall</location>
    </subcellularLocation>
</comment>
<reference evidence="15" key="2">
    <citation type="journal article" date="2023" name="IMA Fungus">
        <title>Comparative genomic study of the Penicillium genus elucidates a diverse pangenome and 15 lateral gene transfer events.</title>
        <authorList>
            <person name="Petersen C."/>
            <person name="Sorensen T."/>
            <person name="Nielsen M.R."/>
            <person name="Sondergaard T.E."/>
            <person name="Sorensen J.L."/>
            <person name="Fitzpatrick D.A."/>
            <person name="Frisvad J.C."/>
            <person name="Nielsen K.L."/>
        </authorList>
    </citation>
    <scope>NUCLEOTIDE SEQUENCE</scope>
    <source>
        <strain evidence="15">IBT 16125</strain>
    </source>
</reference>
<dbReference type="PROSITE" id="PS00623">
    <property type="entry name" value="GMC_OXRED_1"/>
    <property type="match status" value="1"/>
</dbReference>
<dbReference type="RefSeq" id="XP_056767112.1">
    <property type="nucleotide sequence ID" value="XM_056908494.1"/>
</dbReference>
<evidence type="ECO:0000256" key="2">
    <source>
        <dbReference type="ARBA" id="ARBA00004191"/>
    </source>
</evidence>
<keyword evidence="7 12" id="KW-0285">Flavoprotein</keyword>
<proteinExistence type="inferred from homology"/>
<dbReference type="Pfam" id="PF05199">
    <property type="entry name" value="GMC_oxred_C"/>
    <property type="match status" value="1"/>
</dbReference>
<evidence type="ECO:0000256" key="5">
    <source>
        <dbReference type="ARBA" id="ARBA00022490"/>
    </source>
</evidence>
<dbReference type="PANTHER" id="PTHR11552:SF201">
    <property type="entry name" value="GLUCOSE-METHANOL-CHOLINE OXIDOREDUCTASE N-TERMINAL DOMAIN-CONTAINING PROTEIN"/>
    <property type="match status" value="1"/>
</dbReference>
<keyword evidence="9" id="KW-0560">Oxidoreductase</keyword>
<evidence type="ECO:0000256" key="4">
    <source>
        <dbReference type="ARBA" id="ARBA00010790"/>
    </source>
</evidence>
<evidence type="ECO:0000256" key="7">
    <source>
        <dbReference type="ARBA" id="ARBA00022630"/>
    </source>
</evidence>
<evidence type="ECO:0000256" key="8">
    <source>
        <dbReference type="ARBA" id="ARBA00022827"/>
    </source>
</evidence>
<dbReference type="GO" id="GO:0016614">
    <property type="term" value="F:oxidoreductase activity, acting on CH-OH group of donors"/>
    <property type="evidence" value="ECO:0007669"/>
    <property type="project" value="InterPro"/>
</dbReference>
<comment type="caution">
    <text evidence="15">The sequence shown here is derived from an EMBL/GenBank/DDBJ whole genome shotgun (WGS) entry which is preliminary data.</text>
</comment>
<feature type="active site" description="Proton donor" evidence="10">
    <location>
        <position position="547"/>
    </location>
</feature>
<evidence type="ECO:0000256" key="9">
    <source>
        <dbReference type="ARBA" id="ARBA00023002"/>
    </source>
</evidence>
<dbReference type="EMBL" id="JAPVEA010000005">
    <property type="protein sequence ID" value="KAJ5454156.1"/>
    <property type="molecule type" value="Genomic_DNA"/>
</dbReference>
<dbReference type="GeneID" id="81598737"/>
<dbReference type="Pfam" id="PF00732">
    <property type="entry name" value="GMC_oxred_N"/>
    <property type="match status" value="1"/>
</dbReference>